<organism evidence="4 5">
    <name type="scientific">Reticulomyxa filosa</name>
    <dbReference type="NCBI Taxonomy" id="46433"/>
    <lineage>
        <taxon>Eukaryota</taxon>
        <taxon>Sar</taxon>
        <taxon>Rhizaria</taxon>
        <taxon>Retaria</taxon>
        <taxon>Foraminifera</taxon>
        <taxon>Monothalamids</taxon>
        <taxon>Reticulomyxidae</taxon>
        <taxon>Reticulomyxa</taxon>
    </lineage>
</organism>
<dbReference type="InterPro" id="IPR001680">
    <property type="entry name" value="WD40_rpt"/>
</dbReference>
<dbReference type="Gene3D" id="2.130.10.10">
    <property type="entry name" value="YVTN repeat-like/Quinoprotein amine dehydrogenase"/>
    <property type="match status" value="2"/>
</dbReference>
<dbReference type="EMBL" id="ASPP01009444">
    <property type="protein sequence ID" value="ETO24102.1"/>
    <property type="molecule type" value="Genomic_DNA"/>
</dbReference>
<reference evidence="4 5" key="1">
    <citation type="journal article" date="2013" name="Curr. Biol.">
        <title>The Genome of the Foraminiferan Reticulomyxa filosa.</title>
        <authorList>
            <person name="Glockner G."/>
            <person name="Hulsmann N."/>
            <person name="Schleicher M."/>
            <person name="Noegel A.A."/>
            <person name="Eichinger L."/>
            <person name="Gallinger C."/>
            <person name="Pawlowski J."/>
            <person name="Sierra R."/>
            <person name="Euteneuer U."/>
            <person name="Pillet L."/>
            <person name="Moustafa A."/>
            <person name="Platzer M."/>
            <person name="Groth M."/>
            <person name="Szafranski K."/>
            <person name="Schliwa M."/>
        </authorList>
    </citation>
    <scope>NUCLEOTIDE SEQUENCE [LARGE SCALE GENOMIC DNA]</scope>
</reference>
<evidence type="ECO:0000256" key="2">
    <source>
        <dbReference type="ARBA" id="ARBA00022737"/>
    </source>
</evidence>
<proteinExistence type="predicted"/>
<keyword evidence="2" id="KW-0677">Repeat</keyword>
<dbReference type="InterPro" id="IPR015943">
    <property type="entry name" value="WD40/YVTN_repeat-like_dom_sf"/>
</dbReference>
<dbReference type="InterPro" id="IPR036322">
    <property type="entry name" value="WD40_repeat_dom_sf"/>
</dbReference>
<dbReference type="PROSITE" id="PS50082">
    <property type="entry name" value="WD_REPEATS_2"/>
    <property type="match status" value="1"/>
</dbReference>
<evidence type="ECO:0000313" key="4">
    <source>
        <dbReference type="EMBL" id="ETO24102.1"/>
    </source>
</evidence>
<gene>
    <name evidence="4" type="ORF">RFI_13056</name>
</gene>
<dbReference type="PROSITE" id="PS00678">
    <property type="entry name" value="WD_REPEATS_1"/>
    <property type="match status" value="1"/>
</dbReference>
<evidence type="ECO:0000256" key="3">
    <source>
        <dbReference type="PROSITE-ProRule" id="PRU00221"/>
    </source>
</evidence>
<dbReference type="PANTHER" id="PTHR22847:SF637">
    <property type="entry name" value="WD REPEAT DOMAIN 5B"/>
    <property type="match status" value="1"/>
</dbReference>
<evidence type="ECO:0000313" key="5">
    <source>
        <dbReference type="Proteomes" id="UP000023152"/>
    </source>
</evidence>
<sequence>MFIGHIVYAWSIDYSSLDDCQLICSGSDDKTIRIWDIDTNEQIQFFNRYSSPVYCERFSPYHYHCSVIFSSSLTIPSVFGVLKVINNYKDLIRIKQYLCSGSFDVETYKSLHIFNENENTVLCVDFSPLQSNNNSTNGNSVGVIGGNGYTICSGSYKTIRKWDIKITYCFQRVSNWMKNKKKLSSFFLHKRFCIISKHDVTFFVPLRKNFLLKLFGQSKDSKKKKKIIWPNKIKRLPQRKLFLIQLIHFVGNCTICNQFPQIIKPRVIDFAKRGILLALATMPGMNWQSTHCFVEAAIHAQERTTKKTNGTLIWNLPTKTFLFTSPLFFNLIVLYNSR</sequence>
<keyword evidence="1 3" id="KW-0853">WD repeat</keyword>
<comment type="caution">
    <text evidence="4">The sequence shown here is derived from an EMBL/GenBank/DDBJ whole genome shotgun (WGS) entry which is preliminary data.</text>
</comment>
<evidence type="ECO:0000256" key="1">
    <source>
        <dbReference type="ARBA" id="ARBA00022574"/>
    </source>
</evidence>
<accession>X6NFI3</accession>
<dbReference type="AlphaFoldDB" id="X6NFI3"/>
<dbReference type="SMART" id="SM00320">
    <property type="entry name" value="WD40"/>
    <property type="match status" value="2"/>
</dbReference>
<dbReference type="InterPro" id="IPR019775">
    <property type="entry name" value="WD40_repeat_CS"/>
</dbReference>
<dbReference type="Proteomes" id="UP000023152">
    <property type="component" value="Unassembled WGS sequence"/>
</dbReference>
<name>X6NFI3_RETFI</name>
<protein>
    <submittedName>
        <fullName evidence="4">F-box and wd40 domain protein</fullName>
    </submittedName>
</protein>
<feature type="repeat" description="WD" evidence="3">
    <location>
        <begin position="2"/>
        <end position="45"/>
    </location>
</feature>
<dbReference type="SUPFAM" id="SSF50978">
    <property type="entry name" value="WD40 repeat-like"/>
    <property type="match status" value="1"/>
</dbReference>
<dbReference type="Pfam" id="PF00400">
    <property type="entry name" value="WD40"/>
    <property type="match status" value="1"/>
</dbReference>
<dbReference type="GO" id="GO:1990234">
    <property type="term" value="C:transferase complex"/>
    <property type="evidence" value="ECO:0007669"/>
    <property type="project" value="UniProtKB-ARBA"/>
</dbReference>
<keyword evidence="5" id="KW-1185">Reference proteome</keyword>
<dbReference type="PANTHER" id="PTHR22847">
    <property type="entry name" value="WD40 REPEAT PROTEIN"/>
    <property type="match status" value="1"/>
</dbReference>